<dbReference type="PANTHER" id="PTHR43280:SF2">
    <property type="entry name" value="HTH-TYPE TRANSCRIPTIONAL REGULATOR EXSA"/>
    <property type="match status" value="1"/>
</dbReference>
<evidence type="ECO:0000256" key="3">
    <source>
        <dbReference type="ARBA" id="ARBA00023163"/>
    </source>
</evidence>
<feature type="domain" description="HTH araC/xylS-type" evidence="5">
    <location>
        <begin position="656"/>
        <end position="754"/>
    </location>
</feature>
<evidence type="ECO:0000256" key="1">
    <source>
        <dbReference type="ARBA" id="ARBA00023015"/>
    </source>
</evidence>
<feature type="transmembrane region" description="Helical" evidence="4">
    <location>
        <begin position="20"/>
        <end position="41"/>
    </location>
</feature>
<keyword evidence="4" id="KW-1133">Transmembrane helix</keyword>
<protein>
    <submittedName>
        <fullName evidence="6">Helix-turn-helix domain-containing protein</fullName>
    </submittedName>
</protein>
<keyword evidence="4" id="KW-0472">Membrane</keyword>
<dbReference type="Pfam" id="PF12833">
    <property type="entry name" value="HTH_18"/>
    <property type="match status" value="1"/>
</dbReference>
<evidence type="ECO:0000313" key="6">
    <source>
        <dbReference type="EMBL" id="MBD7969536.1"/>
    </source>
</evidence>
<keyword evidence="4" id="KW-0812">Transmembrane</keyword>
<comment type="caution">
    <text evidence="6">The sequence shown here is derived from an EMBL/GenBank/DDBJ whole genome shotgun (WGS) entry which is preliminary data.</text>
</comment>
<keyword evidence="3" id="KW-0804">Transcription</keyword>
<dbReference type="PROSITE" id="PS01124">
    <property type="entry name" value="HTH_ARAC_FAMILY_2"/>
    <property type="match status" value="1"/>
</dbReference>
<dbReference type="RefSeq" id="WP_191801682.1">
    <property type="nucleotide sequence ID" value="NZ_JACSQL010000007.1"/>
</dbReference>
<organism evidence="6 7">
    <name type="scientific">Paenibacillus gallinarum</name>
    <dbReference type="NCBI Taxonomy" id="2762232"/>
    <lineage>
        <taxon>Bacteria</taxon>
        <taxon>Bacillati</taxon>
        <taxon>Bacillota</taxon>
        <taxon>Bacilli</taxon>
        <taxon>Bacillales</taxon>
        <taxon>Paenibacillaceae</taxon>
        <taxon>Paenibacillus</taxon>
    </lineage>
</organism>
<dbReference type="PANTHER" id="PTHR43280">
    <property type="entry name" value="ARAC-FAMILY TRANSCRIPTIONAL REGULATOR"/>
    <property type="match status" value="1"/>
</dbReference>
<dbReference type="InterPro" id="IPR009057">
    <property type="entry name" value="Homeodomain-like_sf"/>
</dbReference>
<dbReference type="InterPro" id="IPR020449">
    <property type="entry name" value="Tscrpt_reg_AraC-type_HTH"/>
</dbReference>
<keyword evidence="1" id="KW-0805">Transcription regulation</keyword>
<feature type="transmembrane region" description="Helical" evidence="4">
    <location>
        <begin position="300"/>
        <end position="322"/>
    </location>
</feature>
<dbReference type="EMBL" id="JACSQL010000007">
    <property type="protein sequence ID" value="MBD7969536.1"/>
    <property type="molecule type" value="Genomic_DNA"/>
</dbReference>
<dbReference type="Gene3D" id="1.10.10.60">
    <property type="entry name" value="Homeodomain-like"/>
    <property type="match status" value="2"/>
</dbReference>
<dbReference type="SMART" id="SM00342">
    <property type="entry name" value="HTH_ARAC"/>
    <property type="match status" value="1"/>
</dbReference>
<keyword evidence="2" id="KW-0238">DNA-binding</keyword>
<dbReference type="PROSITE" id="PS00041">
    <property type="entry name" value="HTH_ARAC_FAMILY_1"/>
    <property type="match status" value="1"/>
</dbReference>
<dbReference type="InterPro" id="IPR018062">
    <property type="entry name" value="HTH_AraC-typ_CS"/>
</dbReference>
<evidence type="ECO:0000259" key="5">
    <source>
        <dbReference type="PROSITE" id="PS01124"/>
    </source>
</evidence>
<name>A0ABR8T1A6_9BACL</name>
<sequence length="773" mass="88273">MTRSFLKWLKFNFTNSQTRLLLILTIIVFMIIIAVGMTTYYSAKSVLQQELSEPQHQMLLISMNDIDEVIQESDKIAVKIALNSNVYKFLTNEEQGSYRNITELVQFLGTIISSTSYIKSAYIYDMERDSIVAFPQGYSSNKLNFLDSGWVGVAAELEDRPMLVKQREIAAAGSGKSVSHITLYRKIMLAGQPKGIIAINFKTEQMFRHMLLSSVSDLDSHRFILDNNNNPLYDLGNYAVGEDAVAQVLTQLEGEKLGEFNHEGKLLLATQTISPYTGWRYLSVISQESLLANAQKIRDIVFVVSLLALGAGTVAISFYNTAAFRPVRRMRQLLSGYDREWINLELIDLEKITGQLLTDHAQQAINLRQTLPEASSKFLMDIYTGNMTGNREIGEKWSRYFKDWNDEPLAVAILSIDDYQAWCEKFKKSDHSLLKFAIANIIAELLSGQWRVLSADLGRDRMLVMLQPLDLSRASLAALAIGEALSGIPHLLKFQVSAGVSEYHEGFMRLHQAMLEAEIALDYRLYLGYERVIPYEEISSNPLPESTAEEHEVMVKLTETIEAGNGDEALKVLNHMFIRIRDEKWHPSSVQTFMESVVMTLERIRLNRETNGCGIEMSGLRTMHLEAVWYLLKKQVETLAEWFGSQQLRKDFVLCQQMIAFMNNHLEDSVGIQEIAEHAGISTSLASQLFKQEMNDTIHGYFTKLRMEQACKLLLDTDYRISEIASMVGYQHENSFIRVYRKYKDVTPGKYREMMRSRRDSLSESELPYDRLM</sequence>
<keyword evidence="7" id="KW-1185">Reference proteome</keyword>
<gene>
    <name evidence="6" type="ORF">H9647_15840</name>
</gene>
<evidence type="ECO:0000256" key="4">
    <source>
        <dbReference type="SAM" id="Phobius"/>
    </source>
</evidence>
<reference evidence="6 7" key="1">
    <citation type="submission" date="2020-08" db="EMBL/GenBank/DDBJ databases">
        <title>A Genomic Blueprint of the Chicken Gut Microbiome.</title>
        <authorList>
            <person name="Gilroy R."/>
            <person name="Ravi A."/>
            <person name="Getino M."/>
            <person name="Pursley I."/>
            <person name="Horton D.L."/>
            <person name="Alikhan N.-F."/>
            <person name="Baker D."/>
            <person name="Gharbi K."/>
            <person name="Hall N."/>
            <person name="Watson M."/>
            <person name="Adriaenssens E.M."/>
            <person name="Foster-Nyarko E."/>
            <person name="Jarju S."/>
            <person name="Secka A."/>
            <person name="Antonio M."/>
            <person name="Oren A."/>
            <person name="Chaudhuri R."/>
            <person name="La Ragione R.M."/>
            <person name="Hildebrand F."/>
            <person name="Pallen M.J."/>
        </authorList>
    </citation>
    <scope>NUCLEOTIDE SEQUENCE [LARGE SCALE GENOMIC DNA]</scope>
    <source>
        <strain evidence="6 7">Sa2BVA9</strain>
    </source>
</reference>
<dbReference type="Proteomes" id="UP000608071">
    <property type="component" value="Unassembled WGS sequence"/>
</dbReference>
<dbReference type="PRINTS" id="PR00032">
    <property type="entry name" value="HTHARAC"/>
</dbReference>
<evidence type="ECO:0000313" key="7">
    <source>
        <dbReference type="Proteomes" id="UP000608071"/>
    </source>
</evidence>
<proteinExistence type="predicted"/>
<accession>A0ABR8T1A6</accession>
<evidence type="ECO:0000256" key="2">
    <source>
        <dbReference type="ARBA" id="ARBA00023125"/>
    </source>
</evidence>
<dbReference type="SUPFAM" id="SSF46689">
    <property type="entry name" value="Homeodomain-like"/>
    <property type="match status" value="1"/>
</dbReference>
<dbReference type="InterPro" id="IPR018060">
    <property type="entry name" value="HTH_AraC"/>
</dbReference>